<dbReference type="Proteomes" id="UP000317010">
    <property type="component" value="Unassembled WGS sequence"/>
</dbReference>
<gene>
    <name evidence="1" type="ORF">JN11_02993</name>
</gene>
<dbReference type="AlphaFoldDB" id="A0A562TYX2"/>
<name>A0A562TYX2_9SPHI</name>
<proteinExistence type="predicted"/>
<keyword evidence="2" id="KW-1185">Reference proteome</keyword>
<evidence type="ECO:0000313" key="1">
    <source>
        <dbReference type="EMBL" id="TWI98805.1"/>
    </source>
</evidence>
<reference evidence="1 2" key="1">
    <citation type="submission" date="2019-07" db="EMBL/GenBank/DDBJ databases">
        <title>Genomic Encyclopedia of Archaeal and Bacterial Type Strains, Phase II (KMG-II): from individual species to whole genera.</title>
        <authorList>
            <person name="Goeker M."/>
        </authorList>
    </citation>
    <scope>NUCLEOTIDE SEQUENCE [LARGE SCALE GENOMIC DNA]</scope>
    <source>
        <strain evidence="1 2">ATCC BAA-1854</strain>
    </source>
</reference>
<evidence type="ECO:0000313" key="2">
    <source>
        <dbReference type="Proteomes" id="UP000317010"/>
    </source>
</evidence>
<organism evidence="1 2">
    <name type="scientific">Mucilaginibacter frigoritolerans</name>
    <dbReference type="NCBI Taxonomy" id="652788"/>
    <lineage>
        <taxon>Bacteria</taxon>
        <taxon>Pseudomonadati</taxon>
        <taxon>Bacteroidota</taxon>
        <taxon>Sphingobacteriia</taxon>
        <taxon>Sphingobacteriales</taxon>
        <taxon>Sphingobacteriaceae</taxon>
        <taxon>Mucilaginibacter</taxon>
    </lineage>
</organism>
<evidence type="ECO:0008006" key="3">
    <source>
        <dbReference type="Google" id="ProtNLM"/>
    </source>
</evidence>
<sequence length="243" mass="27748">MKYLKIIFVVSLNCCFSVFYGHSQGKPSQYIISTQSVALNYKDQSDTLHLPLVSDKYPELKKALSYERIFDGKSLADVVKNYNACGCGVTALNYAVTFENNDVISIELYYETMGAYPDSEEQWFTLNIHTGQLYPVSNEINSAGMKWLFENYKATLKKRIQDNKEDIMNNDDGANIYKELDDAINNLQSDELLKKYVFTEKGIELSIERILPHVVANLEPDDDWIVPYSKLKSFKRTGAAVLK</sequence>
<dbReference type="EMBL" id="VLLI01000008">
    <property type="protein sequence ID" value="TWI98805.1"/>
    <property type="molecule type" value="Genomic_DNA"/>
</dbReference>
<dbReference type="RefSeq" id="WP_144913765.1">
    <property type="nucleotide sequence ID" value="NZ_VLLI01000008.1"/>
</dbReference>
<comment type="caution">
    <text evidence="1">The sequence shown here is derived from an EMBL/GenBank/DDBJ whole genome shotgun (WGS) entry which is preliminary data.</text>
</comment>
<dbReference type="OrthoDB" id="797075at2"/>
<accession>A0A562TYX2</accession>
<protein>
    <recommendedName>
        <fullName evidence="3">DUF4163 domain-containing protein</fullName>
    </recommendedName>
</protein>